<sequence length="61" mass="6905">MDMFAVRAAQLAEDRSEPFAAVDPLLNGTREAVEQQIVDLDRKVLRLARNNAQVRRLSHTT</sequence>
<reference evidence="1 2" key="1">
    <citation type="submission" date="2016-10" db="EMBL/GenBank/DDBJ databases">
        <authorList>
            <person name="de Groot N.N."/>
        </authorList>
    </citation>
    <scope>NUCLEOTIDE SEQUENCE [LARGE SCALE GENOMIC DNA]</scope>
    <source>
        <strain evidence="1 2">R5</strain>
    </source>
</reference>
<evidence type="ECO:0000313" key="1">
    <source>
        <dbReference type="EMBL" id="SDF17377.1"/>
    </source>
</evidence>
<accession>A0A1G7IXG2</accession>
<dbReference type="RefSeq" id="WP_143029736.1">
    <property type="nucleotide sequence ID" value="NZ_FMZW01000046.1"/>
</dbReference>
<evidence type="ECO:0000313" key="2">
    <source>
        <dbReference type="Proteomes" id="UP000199245"/>
    </source>
</evidence>
<organism evidence="1 2">
    <name type="scientific">Bradyrhizobium brasilense</name>
    <dbReference type="NCBI Taxonomy" id="1419277"/>
    <lineage>
        <taxon>Bacteria</taxon>
        <taxon>Pseudomonadati</taxon>
        <taxon>Pseudomonadota</taxon>
        <taxon>Alphaproteobacteria</taxon>
        <taxon>Hyphomicrobiales</taxon>
        <taxon>Nitrobacteraceae</taxon>
        <taxon>Bradyrhizobium</taxon>
    </lineage>
</organism>
<dbReference type="Proteomes" id="UP000199245">
    <property type="component" value="Unassembled WGS sequence"/>
</dbReference>
<proteinExistence type="predicted"/>
<name>A0A1G7IXG2_9BRAD</name>
<dbReference type="AlphaFoldDB" id="A0A1G7IXG2"/>
<gene>
    <name evidence="1" type="ORF">SAMN05216337_104666</name>
</gene>
<dbReference type="EMBL" id="FMZW01000046">
    <property type="protein sequence ID" value="SDF17377.1"/>
    <property type="molecule type" value="Genomic_DNA"/>
</dbReference>
<protein>
    <submittedName>
        <fullName evidence="1">Uncharacterized protein</fullName>
    </submittedName>
</protein>